<evidence type="ECO:0000256" key="5">
    <source>
        <dbReference type="ARBA" id="ARBA00022490"/>
    </source>
</evidence>
<dbReference type="InterPro" id="IPR013713">
    <property type="entry name" value="XPO2_central"/>
</dbReference>
<feature type="domain" description="Importin N-terminal" evidence="8">
    <location>
        <begin position="26"/>
        <end position="115"/>
    </location>
</feature>
<protein>
    <recommendedName>
        <fullName evidence="8">Importin N-terminal domain-containing protein</fullName>
    </recommendedName>
</protein>
<dbReference type="SMART" id="SM00913">
    <property type="entry name" value="IBN_N"/>
    <property type="match status" value="1"/>
</dbReference>
<dbReference type="FunFam" id="1.25.10.10:FF:000057">
    <property type="entry name" value="Exportin-2 isoform 1"/>
    <property type="match status" value="1"/>
</dbReference>
<comment type="caution">
    <text evidence="9">The sequence shown here is derived from an EMBL/GenBank/DDBJ whole genome shotgun (WGS) entry which is preliminary data.</text>
</comment>
<gene>
    <name evidence="9" type="ORF">H6P81_014354</name>
</gene>
<dbReference type="InterPro" id="IPR001494">
    <property type="entry name" value="Importin-beta_N"/>
</dbReference>
<dbReference type="GO" id="GO:0006611">
    <property type="term" value="P:protein export from nucleus"/>
    <property type="evidence" value="ECO:0007669"/>
    <property type="project" value="TreeGrafter"/>
</dbReference>
<evidence type="ECO:0000256" key="7">
    <source>
        <dbReference type="ARBA" id="ARBA00023242"/>
    </source>
</evidence>
<dbReference type="PANTHER" id="PTHR10997">
    <property type="entry name" value="IMPORTIN-7, 8, 11"/>
    <property type="match status" value="1"/>
</dbReference>
<dbReference type="AlphaFoldDB" id="A0AAV7EK19"/>
<dbReference type="InterPro" id="IPR016024">
    <property type="entry name" value="ARM-type_fold"/>
</dbReference>
<accession>A0AAV7EK19</accession>
<keyword evidence="4" id="KW-0813">Transport</keyword>
<dbReference type="Proteomes" id="UP000825729">
    <property type="component" value="Unassembled WGS sequence"/>
</dbReference>
<evidence type="ECO:0000259" key="8">
    <source>
        <dbReference type="PROSITE" id="PS50166"/>
    </source>
</evidence>
<dbReference type="GO" id="GO:0005635">
    <property type="term" value="C:nuclear envelope"/>
    <property type="evidence" value="ECO:0007669"/>
    <property type="project" value="TreeGrafter"/>
</dbReference>
<evidence type="ECO:0000313" key="9">
    <source>
        <dbReference type="EMBL" id="KAG9448226.1"/>
    </source>
</evidence>
<dbReference type="Pfam" id="PF08506">
    <property type="entry name" value="Cse1"/>
    <property type="match status" value="1"/>
</dbReference>
<name>A0AAV7EK19_ARIFI</name>
<evidence type="ECO:0000313" key="10">
    <source>
        <dbReference type="Proteomes" id="UP000825729"/>
    </source>
</evidence>
<comment type="similarity">
    <text evidence="3">Belongs to the XPO2/CSE1 family.</text>
</comment>
<comment type="subcellular location">
    <subcellularLocation>
        <location evidence="2">Cytoplasm</location>
    </subcellularLocation>
    <subcellularLocation>
        <location evidence="1">Nucleus</location>
    </subcellularLocation>
</comment>
<proteinExistence type="inferred from homology"/>
<organism evidence="9 10">
    <name type="scientific">Aristolochia fimbriata</name>
    <name type="common">White veined hardy Dutchman's pipe vine</name>
    <dbReference type="NCBI Taxonomy" id="158543"/>
    <lineage>
        <taxon>Eukaryota</taxon>
        <taxon>Viridiplantae</taxon>
        <taxon>Streptophyta</taxon>
        <taxon>Embryophyta</taxon>
        <taxon>Tracheophyta</taxon>
        <taxon>Spermatophyta</taxon>
        <taxon>Magnoliopsida</taxon>
        <taxon>Magnoliidae</taxon>
        <taxon>Piperales</taxon>
        <taxon>Aristolochiaceae</taxon>
        <taxon>Aristolochia</taxon>
    </lineage>
</organism>
<dbReference type="Pfam" id="PF03378">
    <property type="entry name" value="CAS_CSE1"/>
    <property type="match status" value="1"/>
</dbReference>
<dbReference type="Gene3D" id="1.25.10.10">
    <property type="entry name" value="Leucine-rich Repeat Variant"/>
    <property type="match status" value="1"/>
</dbReference>
<keyword evidence="7" id="KW-0539">Nucleus</keyword>
<keyword evidence="5" id="KW-0963">Cytoplasm</keyword>
<evidence type="ECO:0000256" key="1">
    <source>
        <dbReference type="ARBA" id="ARBA00004123"/>
    </source>
</evidence>
<dbReference type="InterPro" id="IPR005043">
    <property type="entry name" value="XPO2_C"/>
</dbReference>
<dbReference type="GO" id="GO:0006606">
    <property type="term" value="P:protein import into nucleus"/>
    <property type="evidence" value="ECO:0007669"/>
    <property type="project" value="TreeGrafter"/>
</dbReference>
<dbReference type="PROSITE" id="PS50166">
    <property type="entry name" value="IMPORTIN_B_NT"/>
    <property type="match status" value="1"/>
</dbReference>
<dbReference type="GO" id="GO:0005049">
    <property type="term" value="F:nuclear export signal receptor activity"/>
    <property type="evidence" value="ECO:0007669"/>
    <property type="project" value="TreeGrafter"/>
</dbReference>
<dbReference type="GO" id="GO:0031267">
    <property type="term" value="F:small GTPase binding"/>
    <property type="evidence" value="ECO:0007669"/>
    <property type="project" value="InterPro"/>
</dbReference>
<dbReference type="PANTHER" id="PTHR10997:SF8">
    <property type="entry name" value="EXPORTIN-2"/>
    <property type="match status" value="1"/>
</dbReference>
<evidence type="ECO:0000256" key="6">
    <source>
        <dbReference type="ARBA" id="ARBA00022927"/>
    </source>
</evidence>
<evidence type="ECO:0000256" key="4">
    <source>
        <dbReference type="ARBA" id="ARBA00022448"/>
    </source>
</evidence>
<reference evidence="9 10" key="1">
    <citation type="submission" date="2021-07" db="EMBL/GenBank/DDBJ databases">
        <title>The Aristolochia fimbriata genome: insights into angiosperm evolution, floral development and chemical biosynthesis.</title>
        <authorList>
            <person name="Jiao Y."/>
        </authorList>
    </citation>
    <scope>NUCLEOTIDE SEQUENCE [LARGE SCALE GENOMIC DNA]</scope>
    <source>
        <strain evidence="9">IBCAS-2021</strain>
        <tissue evidence="9">Leaf</tissue>
    </source>
</reference>
<keyword evidence="6" id="KW-0653">Protein transport</keyword>
<sequence length="975" mass="110230">MDFNLETLSQCFLHTLSPLPEPRREAEKYLAEAAERPGFALAVLRLLAEPAVSEDIRHAAAVNFKNHLRAHWSPELIPDIIEWSAEGVPSVNEAFPIPYGEKEQIKSLIVRLMLAASPRIQSQLSEALAVISKHDFPKSWPSLLPELVSSLQQASDYATINGILSTVNSIFKKFRYQFETHDLRVDLKYCLDGFAAPLLDIFLKTSKLISANLHSADALRPLFESQRLCCRIFYSLNYLELPEFFEDHMREWMTEFQNYLTMPYPALENDQNGMKVVDGLRAAICDNINLYMEMNEEEFKDYLSGFATAVWNLLLSISVGPAREQLVITAIKFLTTVSTSVHHSIFSSQQILQQICEKIIIPNILLRDEDEELFEFNHVEYIRRDIEGNDLDTRRRIACELLKGIATNYKEQVRQIVSGQIEVLLSLYSQNQSANWKQKDCAIYLVISLATKTAGGGSVSTDLVNVESFFTSVIVPELQNPDANALPMLKADALKFFTTFRTQISKPVALALVPDVIRFLCSESNVIHSYAANCVEKLLLVKDEGKPRFNSSDIGPFLPVLMTNLFNALKFPESQENQYVMKCIMRVLGVADIGVGVAGACIASLTAILGEICKNPKNPVFNHYLFEALAALIRRSCERDPSLVSSFETSLFPFLQDILVKDVSEFWPYTFQIFAQLVEINKSPLPVNYMQLFQVLLSPETWKRSGNVPALVRLLQAYLQKAPLELKQQGKLKDVLEIFQSLISKSSTYELGFYVLNTVIENMSYEVIKPYVGHIWTILCSRLETVKTPKFVKSFVIYMSLFLIQYGHVKLVESINNVFANLFTTILEQFWIPHLKLITGFVEMKLTSVASTRLICESPVLLDDSAAVMWGRMLDSIVTLLSRPEQERVQEEPEVPDIGETVGYSTTFVHLYNAGKKEEDPLKEVKDPREFFVTSLARLSALSPGKYPAIIQKTVEPANQAALLQLSTAYRCSIV</sequence>
<dbReference type="Pfam" id="PF03810">
    <property type="entry name" value="IBN_N"/>
    <property type="match status" value="1"/>
</dbReference>
<dbReference type="SUPFAM" id="SSF48371">
    <property type="entry name" value="ARM repeat"/>
    <property type="match status" value="1"/>
</dbReference>
<dbReference type="EMBL" id="JAINDJ010000005">
    <property type="protein sequence ID" value="KAG9448226.1"/>
    <property type="molecule type" value="Genomic_DNA"/>
</dbReference>
<dbReference type="InterPro" id="IPR011989">
    <property type="entry name" value="ARM-like"/>
</dbReference>
<keyword evidence="10" id="KW-1185">Reference proteome</keyword>
<dbReference type="GO" id="GO:0005829">
    <property type="term" value="C:cytosol"/>
    <property type="evidence" value="ECO:0007669"/>
    <property type="project" value="TreeGrafter"/>
</dbReference>
<evidence type="ECO:0000256" key="2">
    <source>
        <dbReference type="ARBA" id="ARBA00004496"/>
    </source>
</evidence>
<evidence type="ECO:0000256" key="3">
    <source>
        <dbReference type="ARBA" id="ARBA00008669"/>
    </source>
</evidence>